<dbReference type="Pfam" id="PF03009">
    <property type="entry name" value="GDPD"/>
    <property type="match status" value="1"/>
</dbReference>
<evidence type="ECO:0000259" key="1">
    <source>
        <dbReference type="PROSITE" id="PS51704"/>
    </source>
</evidence>
<evidence type="ECO:0000313" key="2">
    <source>
        <dbReference type="EMBL" id="EPY28469.1"/>
    </source>
</evidence>
<dbReference type="InterPro" id="IPR032160">
    <property type="entry name" value="DUF4996"/>
</dbReference>
<comment type="caution">
    <text evidence="4">The sequence shown here is derived from an EMBL/GenBank/DDBJ whole genome shotgun (WGS) entry which is preliminary data.</text>
</comment>
<sequence length="320" mass="36060">MLSVDQSAINSPNISHAPAKMVKKPSTYKPSGVVRKSLQEIMPTFVPSAPGRLTFPQNQVRVACHRGDWRNYVENTLEAVDSCIRMGADVIEVDVWKTSDGVLILMHDDTLDRCTDGTGKICDHTLEEIRELFLKDGLGNMTEFKVPTVEEMLELVRGRDVMINLDKADLYLQDVYDLLQKTGTQEQVMVKSATPYMKLWEKYGPILDELIFMPILDITPDTTGDEIKEAFAVPQDVYEVNFEKEDTDKLELIKELAARHGAVLWINTIWPTTCGGHSDDHALKDKEGTWGYVVDQLGGGILQTDRPLMLLEYLKSTGKR</sequence>
<gene>
    <name evidence="4" type="ORF">STCU_01003</name>
    <name evidence="3" type="ORF">STCU_02305</name>
    <name evidence="2" type="ORF">STCU_05111</name>
</gene>
<feature type="domain" description="GP-PDE" evidence="1">
    <location>
        <begin position="60"/>
        <end position="314"/>
    </location>
</feature>
<dbReference type="Gene3D" id="3.20.20.190">
    <property type="entry name" value="Phosphatidylinositol (PI) phosphodiesterase"/>
    <property type="match status" value="1"/>
</dbReference>
<evidence type="ECO:0000313" key="3">
    <source>
        <dbReference type="EMBL" id="EPY33323.1"/>
    </source>
</evidence>
<keyword evidence="5" id="KW-1185">Reference proteome</keyword>
<dbReference type="PANTHER" id="PTHR46320">
    <property type="entry name" value="GLYCEROPHOSPHODIESTER PHOSPHODIESTERASE 1"/>
    <property type="match status" value="1"/>
</dbReference>
<dbReference type="PANTHER" id="PTHR46320:SF1">
    <property type="entry name" value="GLYCEROPHOSPHODIESTER PHOSPHODIESTERASE 1"/>
    <property type="match status" value="1"/>
</dbReference>
<dbReference type="GO" id="GO:0070291">
    <property type="term" value="P:N-acylethanolamine metabolic process"/>
    <property type="evidence" value="ECO:0007669"/>
    <property type="project" value="TreeGrafter"/>
</dbReference>
<dbReference type="GO" id="GO:0006580">
    <property type="term" value="P:ethanolamine metabolic process"/>
    <property type="evidence" value="ECO:0007669"/>
    <property type="project" value="TreeGrafter"/>
</dbReference>
<evidence type="ECO:0000313" key="4">
    <source>
        <dbReference type="EMBL" id="EPY35671.1"/>
    </source>
</evidence>
<name>S9W8W5_9TRYP</name>
<proteinExistence type="predicted"/>
<dbReference type="GO" id="GO:0005886">
    <property type="term" value="C:plasma membrane"/>
    <property type="evidence" value="ECO:0007669"/>
    <property type="project" value="TreeGrafter"/>
</dbReference>
<dbReference type="EMBL" id="ATMH01005111">
    <property type="protein sequence ID" value="EPY28469.1"/>
    <property type="molecule type" value="Genomic_DNA"/>
</dbReference>
<protein>
    <submittedName>
        <fullName evidence="4">Glycerophosphoryl diester phosphodiesterase</fullName>
    </submittedName>
</protein>
<organism evidence="4 5">
    <name type="scientific">Strigomonas culicis</name>
    <dbReference type="NCBI Taxonomy" id="28005"/>
    <lineage>
        <taxon>Eukaryota</taxon>
        <taxon>Discoba</taxon>
        <taxon>Euglenozoa</taxon>
        <taxon>Kinetoplastea</taxon>
        <taxon>Metakinetoplastina</taxon>
        <taxon>Trypanosomatida</taxon>
        <taxon>Trypanosomatidae</taxon>
        <taxon>Strigomonadinae</taxon>
        <taxon>Strigomonas</taxon>
    </lineage>
</organism>
<dbReference type="GO" id="GO:0006644">
    <property type="term" value="P:phospholipid metabolic process"/>
    <property type="evidence" value="ECO:0007669"/>
    <property type="project" value="TreeGrafter"/>
</dbReference>
<evidence type="ECO:0000313" key="5">
    <source>
        <dbReference type="Proteomes" id="UP000015354"/>
    </source>
</evidence>
<dbReference type="Proteomes" id="UP000015354">
    <property type="component" value="Unassembled WGS sequence"/>
</dbReference>
<dbReference type="EMBL" id="ATMH01001003">
    <property type="protein sequence ID" value="EPY35671.1"/>
    <property type="molecule type" value="Genomic_DNA"/>
</dbReference>
<dbReference type="CDD" id="cd08566">
    <property type="entry name" value="GDPD_AtGDE_like"/>
    <property type="match status" value="1"/>
</dbReference>
<dbReference type="InterPro" id="IPR017946">
    <property type="entry name" value="PLC-like_Pdiesterase_TIM-brl"/>
</dbReference>
<dbReference type="OrthoDB" id="1058301at2759"/>
<reference evidence="4" key="2">
    <citation type="submission" date="2013-03" db="EMBL/GenBank/DDBJ databases">
        <authorList>
            <person name="Motta M.C.M."/>
            <person name="Martins A.C.A."/>
            <person name="Preta C.M.C.C."/>
            <person name="Silva R."/>
            <person name="de Souza S.S."/>
            <person name="Klein C.C."/>
            <person name="de Almeida L.G.P."/>
            <person name="Cunha O.L."/>
            <person name="Colabardini A.C."/>
            <person name="Lima B.A."/>
            <person name="Machado C.R."/>
            <person name="Soares C.M.A."/>
            <person name="de Menezes C.B.A."/>
            <person name="Bartolomeu D.C."/>
            <person name="Grisard E.C."/>
            <person name="Fantinatti-Garboggini F."/>
            <person name="Rodrigues-Luiz G.F."/>
            <person name="Wagner G."/>
            <person name="Goldman G.H."/>
            <person name="Fietto J.L.R."/>
            <person name="Ciapina L.P."/>
            <person name="Brocchi M."/>
            <person name="Elias M.C."/>
            <person name="Goldman M.H.S."/>
            <person name="Sagot M.-F."/>
            <person name="Pereira M."/>
            <person name="Stoco P.H."/>
            <person name="Teixeira S.M.R."/>
            <person name="de Mendonca-Neto R.P."/>
            <person name="Maciel T.E.F."/>
            <person name="Mendes T.A.O."/>
            <person name="Urmenyi T.P."/>
            <person name="Teixeira M.M.G."/>
            <person name="de Camargo E.F.P."/>
            <person name="de Sousa W."/>
            <person name="Schenkman S."/>
            <person name="de Vasconcelos A.T.R."/>
        </authorList>
    </citation>
    <scope>NUCLEOTIDE SEQUENCE</scope>
</reference>
<accession>S9W8W5</accession>
<dbReference type="AlphaFoldDB" id="S9W8W5"/>
<dbReference type="Pfam" id="PF16387">
    <property type="entry name" value="DUF4996"/>
    <property type="match status" value="1"/>
</dbReference>
<dbReference type="PROSITE" id="PS50007">
    <property type="entry name" value="PIPLC_X_DOMAIN"/>
    <property type="match status" value="1"/>
</dbReference>
<dbReference type="InterPro" id="IPR030395">
    <property type="entry name" value="GP_PDE_dom"/>
</dbReference>
<dbReference type="EMBL" id="ATMH01002305">
    <property type="protein sequence ID" value="EPY33323.1"/>
    <property type="molecule type" value="Genomic_DNA"/>
</dbReference>
<dbReference type="GO" id="GO:0008889">
    <property type="term" value="F:glycerophosphodiester phosphodiesterase activity"/>
    <property type="evidence" value="ECO:0007669"/>
    <property type="project" value="TreeGrafter"/>
</dbReference>
<dbReference type="PROSITE" id="PS51704">
    <property type="entry name" value="GP_PDE"/>
    <property type="match status" value="1"/>
</dbReference>
<dbReference type="SUPFAM" id="SSF51695">
    <property type="entry name" value="PLC-like phosphodiesterases"/>
    <property type="match status" value="1"/>
</dbReference>
<reference evidence="4 5" key="1">
    <citation type="journal article" date="2013" name="PLoS ONE">
        <title>Predicting the Proteins of Angomonas deanei, Strigomonas culicis and Their Respective Endosymbionts Reveals New Aspects of the Trypanosomatidae Family.</title>
        <authorList>
            <person name="Motta M.C."/>
            <person name="Martins A.C."/>
            <person name="de Souza S.S."/>
            <person name="Catta-Preta C.M."/>
            <person name="Silva R."/>
            <person name="Klein C.C."/>
            <person name="de Almeida L.G."/>
            <person name="de Lima Cunha O."/>
            <person name="Ciapina L.P."/>
            <person name="Brocchi M."/>
            <person name="Colabardini A.C."/>
            <person name="de Araujo Lima B."/>
            <person name="Machado C.R."/>
            <person name="de Almeida Soares C.M."/>
            <person name="Probst C.M."/>
            <person name="de Menezes C.B."/>
            <person name="Thompson C.E."/>
            <person name="Bartholomeu D.C."/>
            <person name="Gradia D.F."/>
            <person name="Pavoni D.P."/>
            <person name="Grisard E.C."/>
            <person name="Fantinatti-Garboggini F."/>
            <person name="Marchini F.K."/>
            <person name="Rodrigues-Luiz G.F."/>
            <person name="Wagner G."/>
            <person name="Goldman G.H."/>
            <person name="Fietto J.L."/>
            <person name="Elias M.C."/>
            <person name="Goldman M.H."/>
            <person name="Sagot M.F."/>
            <person name="Pereira M."/>
            <person name="Stoco P.H."/>
            <person name="de Mendonca-Neto R.P."/>
            <person name="Teixeira S.M."/>
            <person name="Maciel T.E."/>
            <person name="de Oliveira Mendes T.A."/>
            <person name="Urmenyi T.P."/>
            <person name="de Souza W."/>
            <person name="Schenkman S."/>
            <person name="de Vasconcelos A.T."/>
        </authorList>
    </citation>
    <scope>NUCLEOTIDE SEQUENCE [LARGE SCALE GENOMIC DNA]</scope>
</reference>